<feature type="region of interest" description="Disordered" evidence="1">
    <location>
        <begin position="484"/>
        <end position="503"/>
    </location>
</feature>
<dbReference type="Gene3D" id="2.130.10.10">
    <property type="entry name" value="YVTN repeat-like/Quinoprotein amine dehydrogenase"/>
    <property type="match status" value="1"/>
</dbReference>
<dbReference type="Gene3D" id="1.20.1280.50">
    <property type="match status" value="1"/>
</dbReference>
<dbReference type="InterPro" id="IPR015943">
    <property type="entry name" value="WD40/YVTN_repeat-like_dom_sf"/>
</dbReference>
<dbReference type="SUPFAM" id="SSF81383">
    <property type="entry name" value="F-box domain"/>
    <property type="match status" value="1"/>
</dbReference>
<evidence type="ECO:0000313" key="3">
    <source>
        <dbReference type="Proteomes" id="UP000800041"/>
    </source>
</evidence>
<feature type="compositionally biased region" description="Polar residues" evidence="1">
    <location>
        <begin position="538"/>
        <end position="551"/>
    </location>
</feature>
<dbReference type="CDD" id="cd09917">
    <property type="entry name" value="F-box_SF"/>
    <property type="match status" value="1"/>
</dbReference>
<dbReference type="SUPFAM" id="SSF50978">
    <property type="entry name" value="WD40 repeat-like"/>
    <property type="match status" value="1"/>
</dbReference>
<accession>A0A6G1GTB0</accession>
<evidence type="ECO:0000256" key="1">
    <source>
        <dbReference type="SAM" id="MobiDB-lite"/>
    </source>
</evidence>
<organism evidence="2 3">
    <name type="scientific">Aulographum hederae CBS 113979</name>
    <dbReference type="NCBI Taxonomy" id="1176131"/>
    <lineage>
        <taxon>Eukaryota</taxon>
        <taxon>Fungi</taxon>
        <taxon>Dikarya</taxon>
        <taxon>Ascomycota</taxon>
        <taxon>Pezizomycotina</taxon>
        <taxon>Dothideomycetes</taxon>
        <taxon>Pleosporomycetidae</taxon>
        <taxon>Aulographales</taxon>
        <taxon>Aulographaceae</taxon>
    </lineage>
</organism>
<dbReference type="AlphaFoldDB" id="A0A6G1GTB0"/>
<dbReference type="EMBL" id="ML977169">
    <property type="protein sequence ID" value="KAF1984181.1"/>
    <property type="molecule type" value="Genomic_DNA"/>
</dbReference>
<protein>
    <submittedName>
        <fullName evidence="2">Uncharacterized protein</fullName>
    </submittedName>
</protein>
<reference evidence="2" key="1">
    <citation type="journal article" date="2020" name="Stud. Mycol.">
        <title>101 Dothideomycetes genomes: a test case for predicting lifestyles and emergence of pathogens.</title>
        <authorList>
            <person name="Haridas S."/>
            <person name="Albert R."/>
            <person name="Binder M."/>
            <person name="Bloem J."/>
            <person name="Labutti K."/>
            <person name="Salamov A."/>
            <person name="Andreopoulos B."/>
            <person name="Baker S."/>
            <person name="Barry K."/>
            <person name="Bills G."/>
            <person name="Bluhm B."/>
            <person name="Cannon C."/>
            <person name="Castanera R."/>
            <person name="Culley D."/>
            <person name="Daum C."/>
            <person name="Ezra D."/>
            <person name="Gonzalez J."/>
            <person name="Henrissat B."/>
            <person name="Kuo A."/>
            <person name="Liang C."/>
            <person name="Lipzen A."/>
            <person name="Lutzoni F."/>
            <person name="Magnuson J."/>
            <person name="Mondo S."/>
            <person name="Nolan M."/>
            <person name="Ohm R."/>
            <person name="Pangilinan J."/>
            <person name="Park H.-J."/>
            <person name="Ramirez L."/>
            <person name="Alfaro M."/>
            <person name="Sun H."/>
            <person name="Tritt A."/>
            <person name="Yoshinaga Y."/>
            <person name="Zwiers L.-H."/>
            <person name="Turgeon B."/>
            <person name="Goodwin S."/>
            <person name="Spatafora J."/>
            <person name="Crous P."/>
            <person name="Grigoriev I."/>
        </authorList>
    </citation>
    <scope>NUCLEOTIDE SEQUENCE</scope>
    <source>
        <strain evidence="2">CBS 113979</strain>
    </source>
</reference>
<gene>
    <name evidence="2" type="ORF">K402DRAFT_395847</name>
</gene>
<dbReference type="Proteomes" id="UP000800041">
    <property type="component" value="Unassembled WGS sequence"/>
</dbReference>
<proteinExistence type="predicted"/>
<dbReference type="InterPro" id="IPR001680">
    <property type="entry name" value="WD40_rpt"/>
</dbReference>
<dbReference type="InterPro" id="IPR036322">
    <property type="entry name" value="WD40_repeat_dom_sf"/>
</dbReference>
<keyword evidence="3" id="KW-1185">Reference proteome</keyword>
<dbReference type="OrthoDB" id="1259151at2759"/>
<evidence type="ECO:0000313" key="2">
    <source>
        <dbReference type="EMBL" id="KAF1984181.1"/>
    </source>
</evidence>
<dbReference type="InterPro" id="IPR036047">
    <property type="entry name" value="F-box-like_dom_sf"/>
</dbReference>
<feature type="region of interest" description="Disordered" evidence="1">
    <location>
        <begin position="526"/>
        <end position="551"/>
    </location>
</feature>
<sequence>MATPNKQAALPELPTELICQILTSLPSSRDVASTALTSRKLARVVQAEGWRAHVQSKWPYTSTPPNWHQAAHAMATLEKNWRTRALLSRHVKPRGRIYSSLGEEDVGKEGKMERQKAWRMPKGQTMGFGPMIDSYEEWYGSSWADKSEVLAYSVGAELVVRLRRKGKDAQKRWTFANAEVKDREFDAFRHHTTFLTHRGKSKREGRDDIISVRLLRPHQKAAVGAGQKDSELVVLGYASGGLDLLEFRGGPSPSSRIVSSFATGTQDVRSAAISPGSNPFVAACLSDSKVALYPFSGNDSKIEPLASGVSALDEEIKTQRVWSTTFLSSSRLAVGLGPSRNPVRIFQVSPTGISPSHIRAFGNEDQLDNESALKTIYPVEPILQSQSAATDPGDLFLSGGYSGIVRLHDMRSPRDCEARIEDDIDPDSPIFSLCAVGENKFLAGGARHALIKIFDMRYLKRPTAEENIHTSPFNYNIFLRDGSNPMRTSRNRPRTHNSPVYTLSSPSYTSTSFFAGIEDSIAQTDFASPTDRHPDPVFNSSIVTRPSPSQAKSTTQAALVKEIDIKQSWDPRNEVMNLSTVEMGPWQSHMNEQVAIDTIGKWIEYNEVSRPGWDFRGLDQRWKSNTDRFQA</sequence>
<name>A0A6G1GTB0_9PEZI</name>
<dbReference type="SMART" id="SM00320">
    <property type="entry name" value="WD40"/>
    <property type="match status" value="3"/>
</dbReference>